<dbReference type="AlphaFoldDB" id="A0AAV4XFZ5"/>
<keyword evidence="2" id="KW-1185">Reference proteome</keyword>
<comment type="caution">
    <text evidence="1">The sequence shown here is derived from an EMBL/GenBank/DDBJ whole genome shotgun (WGS) entry which is preliminary data.</text>
</comment>
<proteinExistence type="predicted"/>
<reference evidence="1 2" key="1">
    <citation type="submission" date="2021-06" db="EMBL/GenBank/DDBJ databases">
        <title>Caerostris extrusa draft genome.</title>
        <authorList>
            <person name="Kono N."/>
            <person name="Arakawa K."/>
        </authorList>
    </citation>
    <scope>NUCLEOTIDE SEQUENCE [LARGE SCALE GENOMIC DNA]</scope>
</reference>
<gene>
    <name evidence="1" type="ORF">CEXT_733991</name>
</gene>
<name>A0AAV4XFZ5_CAEEX</name>
<evidence type="ECO:0000313" key="2">
    <source>
        <dbReference type="Proteomes" id="UP001054945"/>
    </source>
</evidence>
<accession>A0AAV4XFZ5</accession>
<protein>
    <submittedName>
        <fullName evidence="1">Uncharacterized protein</fullName>
    </submittedName>
</protein>
<sequence>MEDAKEYLFINTATCRYRQSASADRSSWIINCLQYVKPESDQAFSNLHAFCVLIRNSFATNMFSLSWSGCADDGANCAAQDLGSRPVPMSALPRNTMILCSPRR</sequence>
<dbReference type="EMBL" id="BPLR01000214">
    <property type="protein sequence ID" value="GIY92969.1"/>
    <property type="molecule type" value="Genomic_DNA"/>
</dbReference>
<dbReference type="Proteomes" id="UP001054945">
    <property type="component" value="Unassembled WGS sequence"/>
</dbReference>
<evidence type="ECO:0000313" key="1">
    <source>
        <dbReference type="EMBL" id="GIY92969.1"/>
    </source>
</evidence>
<organism evidence="1 2">
    <name type="scientific">Caerostris extrusa</name>
    <name type="common">Bark spider</name>
    <name type="synonym">Caerostris bankana</name>
    <dbReference type="NCBI Taxonomy" id="172846"/>
    <lineage>
        <taxon>Eukaryota</taxon>
        <taxon>Metazoa</taxon>
        <taxon>Ecdysozoa</taxon>
        <taxon>Arthropoda</taxon>
        <taxon>Chelicerata</taxon>
        <taxon>Arachnida</taxon>
        <taxon>Araneae</taxon>
        <taxon>Araneomorphae</taxon>
        <taxon>Entelegynae</taxon>
        <taxon>Araneoidea</taxon>
        <taxon>Araneidae</taxon>
        <taxon>Caerostris</taxon>
    </lineage>
</organism>